<dbReference type="PANTHER" id="PTHR45286:SF1">
    <property type="entry name" value="CHAPERONE DNAJ-DOMAIN SUPERFAMILY PROTEIN"/>
    <property type="match status" value="1"/>
</dbReference>
<evidence type="ECO:0000313" key="1">
    <source>
        <dbReference type="EMBL" id="KAE9466822.1"/>
    </source>
</evidence>
<name>A0A6A4MCA8_9ERIC</name>
<comment type="caution">
    <text evidence="1">The sequence shown here is derived from an EMBL/GenBank/DDBJ whole genome shotgun (WGS) entry which is preliminary data.</text>
</comment>
<gene>
    <name evidence="1" type="ORF">C3L33_01243</name>
</gene>
<accession>A0A6A4MCA8</accession>
<dbReference type="OrthoDB" id="1692524at2759"/>
<dbReference type="AlphaFoldDB" id="A0A6A4MCA8"/>
<dbReference type="PANTHER" id="PTHR45286">
    <property type="entry name" value="CHAPERONE DNAJ-DOMAIN SUPERFAMILY PROTEIN"/>
    <property type="match status" value="1"/>
</dbReference>
<evidence type="ECO:0000313" key="2">
    <source>
        <dbReference type="Proteomes" id="UP000428333"/>
    </source>
</evidence>
<reference evidence="1 2" key="1">
    <citation type="journal article" date="2019" name="Genome Biol. Evol.">
        <title>The Rhododendron genome and chromosomal organization provide insight into shared whole-genome duplications across the heath family (Ericaceae).</title>
        <authorList>
            <person name="Soza V.L."/>
            <person name="Lindsley D."/>
            <person name="Waalkes A."/>
            <person name="Ramage E."/>
            <person name="Patwardhan R.P."/>
            <person name="Burton J.N."/>
            <person name="Adey A."/>
            <person name="Kumar A."/>
            <person name="Qiu R."/>
            <person name="Shendure J."/>
            <person name="Hall B."/>
        </authorList>
    </citation>
    <scope>NUCLEOTIDE SEQUENCE [LARGE SCALE GENOMIC DNA]</scope>
    <source>
        <strain evidence="1">RSF 1966-606</strain>
    </source>
</reference>
<keyword evidence="2" id="KW-1185">Reference proteome</keyword>
<organism evidence="1 2">
    <name type="scientific">Rhododendron williamsianum</name>
    <dbReference type="NCBI Taxonomy" id="262921"/>
    <lineage>
        <taxon>Eukaryota</taxon>
        <taxon>Viridiplantae</taxon>
        <taxon>Streptophyta</taxon>
        <taxon>Embryophyta</taxon>
        <taxon>Tracheophyta</taxon>
        <taxon>Spermatophyta</taxon>
        <taxon>Magnoliopsida</taxon>
        <taxon>eudicotyledons</taxon>
        <taxon>Gunneridae</taxon>
        <taxon>Pentapetalae</taxon>
        <taxon>asterids</taxon>
        <taxon>Ericales</taxon>
        <taxon>Ericaceae</taxon>
        <taxon>Ericoideae</taxon>
        <taxon>Rhodoreae</taxon>
        <taxon>Rhododendron</taxon>
    </lineage>
</organism>
<sequence>MDNEMQILSDSEKRLRYDRGKSSGWSGYFDILERDFYSAVHAAYGGPNIESVNLLPHCFEAEETSTCETPEVLHLVSGHCHLARENLWVQSNSGVPNVGVRGMQAKKNDYHTSDTYKDLEFHVSGKMVALASRVPPKSYYGGIENEDSQDHIFVSQDDPICKEFLQPPFQLGLGFHWEQLLEFSWRDLFGMISLDDKVSELSQSYNERLPSFQARDNLEEVAEAPRVPPKSYYGGIRNEDSQDHIFVYLISQDDPMYTSKGISIATIAVGARIPLGTIIGLGANPEEGSCFVCNMNGTKTGRDYGALDATGEGRRTERASTPRGEAQVHNAQLRPLRCTPCREAL</sequence>
<dbReference type="EMBL" id="QEFC01000074">
    <property type="protein sequence ID" value="KAE9466822.1"/>
    <property type="molecule type" value="Genomic_DNA"/>
</dbReference>
<proteinExistence type="predicted"/>
<dbReference type="Proteomes" id="UP000428333">
    <property type="component" value="Linkage Group LG01"/>
</dbReference>
<feature type="non-terminal residue" evidence="1">
    <location>
        <position position="1"/>
    </location>
</feature>
<protein>
    <submittedName>
        <fullName evidence="1">Uncharacterized protein</fullName>
    </submittedName>
</protein>